<feature type="region of interest" description="Disordered" evidence="1">
    <location>
        <begin position="182"/>
        <end position="211"/>
    </location>
</feature>
<comment type="caution">
    <text evidence="3">The sequence shown here is derived from an EMBL/GenBank/DDBJ whole genome shotgun (WGS) entry which is preliminary data.</text>
</comment>
<dbReference type="Proteomes" id="UP000772434">
    <property type="component" value="Unassembled WGS sequence"/>
</dbReference>
<feature type="compositionally biased region" description="Low complexity" evidence="1">
    <location>
        <begin position="71"/>
        <end position="114"/>
    </location>
</feature>
<sequence>MVGISTFGSLVTEMPLQVFAINNPDPEGLTFQAFQQAAIATNATGPSNPSGTIIAGTPGAFDSPLSLPAGTLPTTAQAPSAPTSSSLTSQITPSITSSTTTPISASASSSTRGPLNVGPVVGGVIAALVLLITAGLFVFIRIRRRKAARTRSLIDLTDDDMPPHRPLTPWTVTAFRQMESLASSNKVNSARRTPAALDNKTPTEGSRNLGLERPHHVNADATIQSPDMPQEEDPVGQFPYAVQQQGQISTDLTTEEGVLLRELQIIRRLQEIRIGDVPVPPPEYE</sequence>
<evidence type="ECO:0000256" key="2">
    <source>
        <dbReference type="SAM" id="Phobius"/>
    </source>
</evidence>
<gene>
    <name evidence="3" type="ORF">BDP27DRAFT_1333926</name>
</gene>
<feature type="region of interest" description="Disordered" evidence="1">
    <location>
        <begin position="67"/>
        <end position="114"/>
    </location>
</feature>
<evidence type="ECO:0000256" key="1">
    <source>
        <dbReference type="SAM" id="MobiDB-lite"/>
    </source>
</evidence>
<accession>A0A9P5PLE0</accession>
<keyword evidence="2" id="KW-1133">Transmembrane helix</keyword>
<evidence type="ECO:0008006" key="5">
    <source>
        <dbReference type="Google" id="ProtNLM"/>
    </source>
</evidence>
<dbReference type="AlphaFoldDB" id="A0A9P5PLE0"/>
<name>A0A9P5PLE0_9AGAR</name>
<evidence type="ECO:0000313" key="3">
    <source>
        <dbReference type="EMBL" id="KAF9064165.1"/>
    </source>
</evidence>
<keyword evidence="2" id="KW-0472">Membrane</keyword>
<proteinExistence type="predicted"/>
<keyword evidence="4" id="KW-1185">Reference proteome</keyword>
<dbReference type="EMBL" id="JADNRY010000129">
    <property type="protein sequence ID" value="KAF9064165.1"/>
    <property type="molecule type" value="Genomic_DNA"/>
</dbReference>
<feature type="transmembrane region" description="Helical" evidence="2">
    <location>
        <begin position="120"/>
        <end position="142"/>
    </location>
</feature>
<organism evidence="3 4">
    <name type="scientific">Rhodocollybia butyracea</name>
    <dbReference type="NCBI Taxonomy" id="206335"/>
    <lineage>
        <taxon>Eukaryota</taxon>
        <taxon>Fungi</taxon>
        <taxon>Dikarya</taxon>
        <taxon>Basidiomycota</taxon>
        <taxon>Agaricomycotina</taxon>
        <taxon>Agaricomycetes</taxon>
        <taxon>Agaricomycetidae</taxon>
        <taxon>Agaricales</taxon>
        <taxon>Marasmiineae</taxon>
        <taxon>Omphalotaceae</taxon>
        <taxon>Rhodocollybia</taxon>
    </lineage>
</organism>
<feature type="compositionally biased region" description="Polar residues" evidence="1">
    <location>
        <begin position="182"/>
        <end position="191"/>
    </location>
</feature>
<reference evidence="3" key="1">
    <citation type="submission" date="2020-11" db="EMBL/GenBank/DDBJ databases">
        <authorList>
            <consortium name="DOE Joint Genome Institute"/>
            <person name="Ahrendt S."/>
            <person name="Riley R."/>
            <person name="Andreopoulos W."/>
            <person name="Labutti K."/>
            <person name="Pangilinan J."/>
            <person name="Ruiz-Duenas F.J."/>
            <person name="Barrasa J.M."/>
            <person name="Sanchez-Garcia M."/>
            <person name="Camarero S."/>
            <person name="Miyauchi S."/>
            <person name="Serrano A."/>
            <person name="Linde D."/>
            <person name="Babiker R."/>
            <person name="Drula E."/>
            <person name="Ayuso-Fernandez I."/>
            <person name="Pacheco R."/>
            <person name="Padilla G."/>
            <person name="Ferreira P."/>
            <person name="Barriuso J."/>
            <person name="Kellner H."/>
            <person name="Castanera R."/>
            <person name="Alfaro M."/>
            <person name="Ramirez L."/>
            <person name="Pisabarro A.G."/>
            <person name="Kuo A."/>
            <person name="Tritt A."/>
            <person name="Lipzen A."/>
            <person name="He G."/>
            <person name="Yan M."/>
            <person name="Ng V."/>
            <person name="Cullen D."/>
            <person name="Martin F."/>
            <person name="Rosso M.-N."/>
            <person name="Henrissat B."/>
            <person name="Hibbett D."/>
            <person name="Martinez A.T."/>
            <person name="Grigoriev I.V."/>
        </authorList>
    </citation>
    <scope>NUCLEOTIDE SEQUENCE</scope>
    <source>
        <strain evidence="3">AH 40177</strain>
    </source>
</reference>
<evidence type="ECO:0000313" key="4">
    <source>
        <dbReference type="Proteomes" id="UP000772434"/>
    </source>
</evidence>
<protein>
    <recommendedName>
        <fullName evidence="5">Transmembrane protein</fullName>
    </recommendedName>
</protein>
<keyword evidence="2" id="KW-0812">Transmembrane</keyword>